<keyword evidence="2 5" id="KW-0863">Zinc-finger</keyword>
<evidence type="ECO:0000256" key="4">
    <source>
        <dbReference type="ARBA" id="ARBA00023125"/>
    </source>
</evidence>
<organism evidence="7 8">
    <name type="scientific">Tetradesmus obliquus</name>
    <name type="common">Green alga</name>
    <name type="synonym">Acutodesmus obliquus</name>
    <dbReference type="NCBI Taxonomy" id="3088"/>
    <lineage>
        <taxon>Eukaryota</taxon>
        <taxon>Viridiplantae</taxon>
        <taxon>Chlorophyta</taxon>
        <taxon>core chlorophytes</taxon>
        <taxon>Chlorophyceae</taxon>
        <taxon>CS clade</taxon>
        <taxon>Sphaeropleales</taxon>
        <taxon>Scenedesmaceae</taxon>
        <taxon>Tetradesmus</taxon>
    </lineage>
</organism>
<keyword evidence="8" id="KW-1185">Reference proteome</keyword>
<sequence length="125" mass="14047">MTGGSPTASQGADTVSFDDEFMQYCYKVEPCMLAHPHGWKMCPFVHPGEPVKRRHPSTHRGDMCPALKKGLPCEAGDDACPYAHSSFELWLHPKRFKTKMCRSGAACSRGICFFAHSEEEVKQRR</sequence>
<feature type="zinc finger region" description="C3H1-type" evidence="5">
    <location>
        <begin position="63"/>
        <end position="87"/>
    </location>
</feature>
<gene>
    <name evidence="7" type="ORF">OEZ85_003587</name>
</gene>
<dbReference type="PANTHER" id="PTHR14493">
    <property type="entry name" value="UNKEMPT FAMILY MEMBER"/>
    <property type="match status" value="1"/>
</dbReference>
<evidence type="ECO:0000313" key="8">
    <source>
        <dbReference type="Proteomes" id="UP001244341"/>
    </source>
</evidence>
<evidence type="ECO:0000256" key="1">
    <source>
        <dbReference type="ARBA" id="ARBA00022723"/>
    </source>
</evidence>
<dbReference type="Pfam" id="PF25512">
    <property type="entry name" value="zf-CCCH_AtC3H23"/>
    <property type="match status" value="1"/>
</dbReference>
<name>A0ABY8UC82_TETOB</name>
<proteinExistence type="predicted"/>
<evidence type="ECO:0000256" key="5">
    <source>
        <dbReference type="PROSITE-ProRule" id="PRU00723"/>
    </source>
</evidence>
<dbReference type="EMBL" id="CP126217">
    <property type="protein sequence ID" value="WIA18915.1"/>
    <property type="molecule type" value="Genomic_DNA"/>
</dbReference>
<dbReference type="Gene3D" id="3.30.1370.210">
    <property type="match status" value="1"/>
</dbReference>
<reference evidence="7 8" key="1">
    <citation type="submission" date="2023-05" db="EMBL/GenBank/DDBJ databases">
        <title>A 100% complete, gapless, phased diploid assembly of the Scenedesmus obliquus UTEX 3031 genome.</title>
        <authorList>
            <person name="Biondi T.C."/>
            <person name="Hanschen E.R."/>
            <person name="Kwon T."/>
            <person name="Eng W."/>
            <person name="Kruse C.P.S."/>
            <person name="Koehler S.I."/>
            <person name="Kunde Y."/>
            <person name="Gleasner C.D."/>
            <person name="You Mak K.T."/>
            <person name="Polle J."/>
            <person name="Hovde B.T."/>
            <person name="Starkenburg S.R."/>
        </authorList>
    </citation>
    <scope>NUCLEOTIDE SEQUENCE [LARGE SCALE GENOMIC DNA]</scope>
    <source>
        <strain evidence="7 8">DOE0152z</strain>
    </source>
</reference>
<dbReference type="InterPro" id="IPR045234">
    <property type="entry name" value="Unkempt-like"/>
</dbReference>
<protein>
    <recommendedName>
        <fullName evidence="6">C3H1-type domain-containing protein</fullName>
    </recommendedName>
</protein>
<evidence type="ECO:0000259" key="6">
    <source>
        <dbReference type="PROSITE" id="PS50103"/>
    </source>
</evidence>
<dbReference type="InterPro" id="IPR000571">
    <property type="entry name" value="Znf_CCCH"/>
</dbReference>
<dbReference type="PANTHER" id="PTHR14493:SF50">
    <property type="entry name" value="RING FINGER PROTEIN UNKEMPT"/>
    <property type="match status" value="1"/>
</dbReference>
<evidence type="ECO:0000256" key="2">
    <source>
        <dbReference type="ARBA" id="ARBA00022771"/>
    </source>
</evidence>
<evidence type="ECO:0000256" key="3">
    <source>
        <dbReference type="ARBA" id="ARBA00022833"/>
    </source>
</evidence>
<keyword evidence="1 5" id="KW-0479">Metal-binding</keyword>
<keyword evidence="3 5" id="KW-0862">Zinc</keyword>
<keyword evidence="4" id="KW-0238">DNA-binding</keyword>
<dbReference type="InterPro" id="IPR057444">
    <property type="entry name" value="Znf-CCCH_AtC3H23-like"/>
</dbReference>
<feature type="domain" description="C3H1-type" evidence="6">
    <location>
        <begin position="63"/>
        <end position="87"/>
    </location>
</feature>
<dbReference type="PROSITE" id="PS50103">
    <property type="entry name" value="ZF_C3H1"/>
    <property type="match status" value="1"/>
</dbReference>
<dbReference type="Proteomes" id="UP001244341">
    <property type="component" value="Chromosome 10b"/>
</dbReference>
<accession>A0ABY8UC82</accession>
<evidence type="ECO:0000313" key="7">
    <source>
        <dbReference type="EMBL" id="WIA18915.1"/>
    </source>
</evidence>